<dbReference type="Proteomes" id="UP000770889">
    <property type="component" value="Unassembled WGS sequence"/>
</dbReference>
<evidence type="ECO:0000313" key="2">
    <source>
        <dbReference type="Proteomes" id="UP000770889"/>
    </source>
</evidence>
<evidence type="ECO:0000313" key="1">
    <source>
        <dbReference type="EMBL" id="MBT2989407.1"/>
    </source>
</evidence>
<sequence length="142" mass="16409">MESLIFKLLNWTWCLPQTLCGFCWSIAVRGLLDRQAEDRGLRRGVHVIRYNRLRGGVSLGPYLFYQAVSGSHHLLRHEYGHYRQSLLLGPLYLPLIGLPSICWAAMKKAGLFPACPYHLFPTERWAERLAQQPPLHQLELEN</sequence>
<proteinExistence type="predicted"/>
<gene>
    <name evidence="1" type="ORF">KME65_10635</name>
</gene>
<dbReference type="AlphaFoldDB" id="A0A944M9R2"/>
<organism evidence="1 2">
    <name type="scientific">Candidatus Thiodiazotropha taylori</name>
    <dbReference type="NCBI Taxonomy" id="2792791"/>
    <lineage>
        <taxon>Bacteria</taxon>
        <taxon>Pseudomonadati</taxon>
        <taxon>Pseudomonadota</taxon>
        <taxon>Gammaproteobacteria</taxon>
        <taxon>Chromatiales</taxon>
        <taxon>Sedimenticolaceae</taxon>
        <taxon>Candidatus Thiodiazotropha</taxon>
    </lineage>
</organism>
<reference evidence="1 2" key="1">
    <citation type="submission" date="2021-05" db="EMBL/GenBank/DDBJ databases">
        <title>Genetic and Functional Diversity in Clade A Lucinid endosymbionts from the Bahamas.</title>
        <authorList>
            <person name="Giani N.M."/>
            <person name="Engel A.S."/>
            <person name="Campbell B.J."/>
        </authorList>
    </citation>
    <scope>NUCLEOTIDE SEQUENCE [LARGE SCALE GENOMIC DNA]</scope>
    <source>
        <strain evidence="1">LUC16012Gg_MoonRockCtena</strain>
    </source>
</reference>
<name>A0A944M9R2_9GAMM</name>
<dbReference type="EMBL" id="JAHHGM010000008">
    <property type="protein sequence ID" value="MBT2989407.1"/>
    <property type="molecule type" value="Genomic_DNA"/>
</dbReference>
<comment type="caution">
    <text evidence="1">The sequence shown here is derived from an EMBL/GenBank/DDBJ whole genome shotgun (WGS) entry which is preliminary data.</text>
</comment>
<protein>
    <submittedName>
        <fullName evidence="1">Uncharacterized protein</fullName>
    </submittedName>
</protein>
<accession>A0A944M9R2</accession>